<feature type="domain" description="Methyltransferase regulatory" evidence="1">
    <location>
        <begin position="3"/>
        <end position="61"/>
    </location>
</feature>
<dbReference type="InterPro" id="IPR018773">
    <property type="entry name" value="MeTrfase_reg_dom_prd"/>
</dbReference>
<comment type="caution">
    <text evidence="2">The sequence shown here is derived from an EMBL/GenBank/DDBJ whole genome shotgun (WGS) entry which is preliminary data.</text>
</comment>
<keyword evidence="2" id="KW-0808">Transferase</keyword>
<dbReference type="EMBL" id="JACTNG010000001">
    <property type="protein sequence ID" value="MBO1078082.1"/>
    <property type="molecule type" value="Genomic_DNA"/>
</dbReference>
<accession>A0ABS3KKT9</accession>
<dbReference type="GO" id="GO:0008168">
    <property type="term" value="F:methyltransferase activity"/>
    <property type="evidence" value="ECO:0007669"/>
    <property type="project" value="UniProtKB-KW"/>
</dbReference>
<dbReference type="Pfam" id="PF10119">
    <property type="entry name" value="MethyTransf_Reg"/>
    <property type="match status" value="1"/>
</dbReference>
<evidence type="ECO:0000313" key="2">
    <source>
        <dbReference type="EMBL" id="MBO1078082.1"/>
    </source>
</evidence>
<keyword evidence="3" id="KW-1185">Reference proteome</keyword>
<dbReference type="GO" id="GO:0032259">
    <property type="term" value="P:methylation"/>
    <property type="evidence" value="ECO:0007669"/>
    <property type="project" value="UniProtKB-KW"/>
</dbReference>
<evidence type="ECO:0000259" key="1">
    <source>
        <dbReference type="Pfam" id="PF10119"/>
    </source>
</evidence>
<gene>
    <name evidence="2" type="ORF">IAI61_03495</name>
</gene>
<keyword evidence="2" id="KW-0489">Methyltransferase</keyword>
<dbReference type="Proteomes" id="UP001518989">
    <property type="component" value="Unassembled WGS sequence"/>
</dbReference>
<evidence type="ECO:0000313" key="3">
    <source>
        <dbReference type="Proteomes" id="UP001518989"/>
    </source>
</evidence>
<reference evidence="2 3" key="1">
    <citation type="submission" date="2020-09" db="EMBL/GenBank/DDBJ databases">
        <title>Roseomonas.</title>
        <authorList>
            <person name="Zhu W."/>
        </authorList>
    </citation>
    <scope>NUCLEOTIDE SEQUENCE [LARGE SCALE GENOMIC DNA]</scope>
    <source>
        <strain evidence="2 3">573</strain>
    </source>
</reference>
<name>A0ABS3KKT9_9PROT</name>
<proteinExistence type="predicted"/>
<protein>
    <submittedName>
        <fullName evidence="2">Methyltransferase regulatory domain-containing protein</fullName>
    </submittedName>
</protein>
<organism evidence="2 3">
    <name type="scientific">Roseomonas haemaphysalidis</name>
    <dbReference type="NCBI Taxonomy" id="2768162"/>
    <lineage>
        <taxon>Bacteria</taxon>
        <taxon>Pseudomonadati</taxon>
        <taxon>Pseudomonadota</taxon>
        <taxon>Alphaproteobacteria</taxon>
        <taxon>Acetobacterales</taxon>
        <taxon>Roseomonadaceae</taxon>
        <taxon>Roseomonas</taxon>
    </lineage>
</organism>
<sequence length="168" mass="18099">MVEAFHGIGCCYIGSAAPFDNIDAVCLPAATRRLLARARTITTAETMRDIARNQSFRRDLYRMGDEPLSPPAHASALATLVLAALPDAPVSGGLTFQTPIGPVEGEATLFDPLLKSLAHGPKSLAALAQATAAPLHPMLLNQATQMLIWRTWRIQRCSIRRLLNGFAP</sequence>